<dbReference type="EMBL" id="ML769384">
    <property type="protein sequence ID" value="KAE9410717.1"/>
    <property type="molecule type" value="Genomic_DNA"/>
</dbReference>
<dbReference type="OrthoDB" id="4664297at2759"/>
<dbReference type="Gene3D" id="2.60.120.620">
    <property type="entry name" value="q2cbj1_9rhob like domain"/>
    <property type="match status" value="1"/>
</dbReference>
<evidence type="ECO:0000313" key="1">
    <source>
        <dbReference type="EMBL" id="KAE9410717.1"/>
    </source>
</evidence>
<dbReference type="Proteomes" id="UP000799118">
    <property type="component" value="Unassembled WGS sequence"/>
</dbReference>
<evidence type="ECO:0000313" key="2">
    <source>
        <dbReference type="Proteomes" id="UP000799118"/>
    </source>
</evidence>
<dbReference type="SUPFAM" id="SSF51197">
    <property type="entry name" value="Clavaminate synthase-like"/>
    <property type="match status" value="1"/>
</dbReference>
<proteinExistence type="predicted"/>
<keyword evidence="2" id="KW-1185">Reference proteome</keyword>
<sequence length="147" mass="17093">MASKKYKYLSPEQVDHFLEHGYVVIQQGFTREKAAEWTKTMWIRLGLDPDDKSTWDRERIHMPSHRWEDVATFAPKVWDAMQDLLGGAERINTEASRWGDSFIVNLGTQELENVKEPIHPKLLDNFHCDGDFFIAKMQCDTMLGPLP</sequence>
<name>A0A6A4IQ73_9AGAR</name>
<organism evidence="1 2">
    <name type="scientific">Gymnopus androsaceus JB14</name>
    <dbReference type="NCBI Taxonomy" id="1447944"/>
    <lineage>
        <taxon>Eukaryota</taxon>
        <taxon>Fungi</taxon>
        <taxon>Dikarya</taxon>
        <taxon>Basidiomycota</taxon>
        <taxon>Agaricomycotina</taxon>
        <taxon>Agaricomycetes</taxon>
        <taxon>Agaricomycetidae</taxon>
        <taxon>Agaricales</taxon>
        <taxon>Marasmiineae</taxon>
        <taxon>Omphalotaceae</taxon>
        <taxon>Gymnopus</taxon>
    </lineage>
</organism>
<accession>A0A6A4IQ73</accession>
<dbReference type="AlphaFoldDB" id="A0A6A4IQ73"/>
<gene>
    <name evidence="1" type="ORF">BT96DRAFT_235871</name>
</gene>
<reference evidence="1" key="1">
    <citation type="journal article" date="2019" name="Environ. Microbiol.">
        <title>Fungal ecological strategies reflected in gene transcription - a case study of two litter decomposers.</title>
        <authorList>
            <person name="Barbi F."/>
            <person name="Kohler A."/>
            <person name="Barry K."/>
            <person name="Baskaran P."/>
            <person name="Daum C."/>
            <person name="Fauchery L."/>
            <person name="Ihrmark K."/>
            <person name="Kuo A."/>
            <person name="LaButti K."/>
            <person name="Lipzen A."/>
            <person name="Morin E."/>
            <person name="Grigoriev I.V."/>
            <person name="Henrissat B."/>
            <person name="Lindahl B."/>
            <person name="Martin F."/>
        </authorList>
    </citation>
    <scope>NUCLEOTIDE SEQUENCE</scope>
    <source>
        <strain evidence="1">JB14</strain>
    </source>
</reference>
<protein>
    <recommendedName>
        <fullName evidence="3">Phytanoyl-CoA dioxygenase</fullName>
    </recommendedName>
</protein>
<evidence type="ECO:0008006" key="3">
    <source>
        <dbReference type="Google" id="ProtNLM"/>
    </source>
</evidence>